<name>A0ABU6TGT2_9FABA</name>
<reference evidence="2 3" key="1">
    <citation type="journal article" date="2023" name="Plants (Basel)">
        <title>Bridging the Gap: Combining Genomics and Transcriptomics Approaches to Understand Stylosanthes scabra, an Orphan Legume from the Brazilian Caatinga.</title>
        <authorList>
            <person name="Ferreira-Neto J.R.C."/>
            <person name="da Silva M.D."/>
            <person name="Binneck E."/>
            <person name="de Melo N.F."/>
            <person name="da Silva R.H."/>
            <person name="de Melo A.L.T.M."/>
            <person name="Pandolfi V."/>
            <person name="Bustamante F.O."/>
            <person name="Brasileiro-Vidal A.C."/>
            <person name="Benko-Iseppon A.M."/>
        </authorList>
    </citation>
    <scope>NUCLEOTIDE SEQUENCE [LARGE SCALE GENOMIC DNA]</scope>
    <source>
        <tissue evidence="2">Leaves</tissue>
    </source>
</reference>
<gene>
    <name evidence="2" type="ORF">PIB30_041409</name>
</gene>
<evidence type="ECO:0000313" key="3">
    <source>
        <dbReference type="Proteomes" id="UP001341840"/>
    </source>
</evidence>
<evidence type="ECO:0000313" key="2">
    <source>
        <dbReference type="EMBL" id="MED6147158.1"/>
    </source>
</evidence>
<protein>
    <submittedName>
        <fullName evidence="2">Uncharacterized protein</fullName>
    </submittedName>
</protein>
<accession>A0ABU6TGT2</accession>
<dbReference type="EMBL" id="JASCZI010090850">
    <property type="protein sequence ID" value="MED6147158.1"/>
    <property type="molecule type" value="Genomic_DNA"/>
</dbReference>
<sequence>SQDAPPLVISAPVPYAPFKPPAQISEAQPSKRQFRAKQPVRRKPTRSSPPPSKPPTSSQTNANSTVAGPSAETMAAASAGTQGILAFMATPRL</sequence>
<comment type="caution">
    <text evidence="2">The sequence shown here is derived from an EMBL/GenBank/DDBJ whole genome shotgun (WGS) entry which is preliminary data.</text>
</comment>
<feature type="compositionally biased region" description="Basic residues" evidence="1">
    <location>
        <begin position="32"/>
        <end position="45"/>
    </location>
</feature>
<dbReference type="Proteomes" id="UP001341840">
    <property type="component" value="Unassembled WGS sequence"/>
</dbReference>
<organism evidence="2 3">
    <name type="scientific">Stylosanthes scabra</name>
    <dbReference type="NCBI Taxonomy" id="79078"/>
    <lineage>
        <taxon>Eukaryota</taxon>
        <taxon>Viridiplantae</taxon>
        <taxon>Streptophyta</taxon>
        <taxon>Embryophyta</taxon>
        <taxon>Tracheophyta</taxon>
        <taxon>Spermatophyta</taxon>
        <taxon>Magnoliopsida</taxon>
        <taxon>eudicotyledons</taxon>
        <taxon>Gunneridae</taxon>
        <taxon>Pentapetalae</taxon>
        <taxon>rosids</taxon>
        <taxon>fabids</taxon>
        <taxon>Fabales</taxon>
        <taxon>Fabaceae</taxon>
        <taxon>Papilionoideae</taxon>
        <taxon>50 kb inversion clade</taxon>
        <taxon>dalbergioids sensu lato</taxon>
        <taxon>Dalbergieae</taxon>
        <taxon>Pterocarpus clade</taxon>
        <taxon>Stylosanthes</taxon>
    </lineage>
</organism>
<feature type="non-terminal residue" evidence="2">
    <location>
        <position position="1"/>
    </location>
</feature>
<feature type="region of interest" description="Disordered" evidence="1">
    <location>
        <begin position="1"/>
        <end position="77"/>
    </location>
</feature>
<proteinExistence type="predicted"/>
<evidence type="ECO:0000256" key="1">
    <source>
        <dbReference type="SAM" id="MobiDB-lite"/>
    </source>
</evidence>
<keyword evidence="3" id="KW-1185">Reference proteome</keyword>